<comment type="caution">
    <text evidence="1">The sequence shown here is derived from an EMBL/GenBank/DDBJ whole genome shotgun (WGS) entry which is preliminary data.</text>
</comment>
<gene>
    <name evidence="1" type="ORF">PLXY2_LOCUS15353</name>
</gene>
<evidence type="ECO:0000313" key="1">
    <source>
        <dbReference type="EMBL" id="CAG9137099.1"/>
    </source>
</evidence>
<reference evidence="1" key="1">
    <citation type="submission" date="2020-11" db="EMBL/GenBank/DDBJ databases">
        <authorList>
            <person name="Whiteford S."/>
        </authorList>
    </citation>
    <scope>NUCLEOTIDE SEQUENCE</scope>
</reference>
<name>A0A8S4GAE1_PLUXY</name>
<proteinExistence type="predicted"/>
<dbReference type="Proteomes" id="UP000653454">
    <property type="component" value="Unassembled WGS sequence"/>
</dbReference>
<accession>A0A8S4GAE1</accession>
<organism evidence="1 2">
    <name type="scientific">Plutella xylostella</name>
    <name type="common">Diamondback moth</name>
    <name type="synonym">Plutella maculipennis</name>
    <dbReference type="NCBI Taxonomy" id="51655"/>
    <lineage>
        <taxon>Eukaryota</taxon>
        <taxon>Metazoa</taxon>
        <taxon>Ecdysozoa</taxon>
        <taxon>Arthropoda</taxon>
        <taxon>Hexapoda</taxon>
        <taxon>Insecta</taxon>
        <taxon>Pterygota</taxon>
        <taxon>Neoptera</taxon>
        <taxon>Endopterygota</taxon>
        <taxon>Lepidoptera</taxon>
        <taxon>Glossata</taxon>
        <taxon>Ditrysia</taxon>
        <taxon>Yponomeutoidea</taxon>
        <taxon>Plutellidae</taxon>
        <taxon>Plutella</taxon>
    </lineage>
</organism>
<protein>
    <submittedName>
        <fullName evidence="1">(diamondback moth) hypothetical protein</fullName>
    </submittedName>
</protein>
<dbReference type="AlphaFoldDB" id="A0A8S4GAE1"/>
<dbReference type="EMBL" id="CAJHNJ030000185">
    <property type="protein sequence ID" value="CAG9137099.1"/>
    <property type="molecule type" value="Genomic_DNA"/>
</dbReference>
<sequence>MANKVFLTKFKLQYDWLKNTLDMSNSKTHTSSVITARLRKLEDRYSALSEAYENLLINTDDSEIITMYDKEFREAEEWYNQLEARSAAYPNLDGTHVPTESTQTARLPPINLSVIDELSAVYVSRLRKSITTDNIKEYIRDMGQDCKEVELLQQNRDTDFNSFKITILMEKQDVFLGTEFWPSGVKYRLFRGRVSSGPNVATLPTHG</sequence>
<evidence type="ECO:0000313" key="2">
    <source>
        <dbReference type="Proteomes" id="UP000653454"/>
    </source>
</evidence>
<keyword evidence="2" id="KW-1185">Reference proteome</keyword>